<keyword evidence="2" id="KW-0732">Signal</keyword>
<dbReference type="InterPro" id="IPR011330">
    <property type="entry name" value="Glyco_hydro/deAcase_b/a-brl"/>
</dbReference>
<dbReference type="SUPFAM" id="SSF88713">
    <property type="entry name" value="Glycoside hydrolase/deacetylase"/>
    <property type="match status" value="1"/>
</dbReference>
<comment type="subcellular location">
    <subcellularLocation>
        <location evidence="1">Secreted</location>
    </subcellularLocation>
</comment>
<dbReference type="CDD" id="cd10918">
    <property type="entry name" value="CE4_NodB_like_5s_6s"/>
    <property type="match status" value="1"/>
</dbReference>
<keyword evidence="5" id="KW-1185">Reference proteome</keyword>
<dbReference type="PANTHER" id="PTHR34216:SF3">
    <property type="entry name" value="POLY-BETA-1,6-N-ACETYL-D-GLUCOSAMINE N-DEACETYLASE"/>
    <property type="match status" value="1"/>
</dbReference>
<dbReference type="Pfam" id="PF01522">
    <property type="entry name" value="Polysacc_deac_1"/>
    <property type="match status" value="1"/>
</dbReference>
<dbReference type="Proteomes" id="UP000313066">
    <property type="component" value="Unassembled WGS sequence"/>
</dbReference>
<dbReference type="GO" id="GO:0005576">
    <property type="term" value="C:extracellular region"/>
    <property type="evidence" value="ECO:0007669"/>
    <property type="project" value="UniProtKB-SubCell"/>
</dbReference>
<evidence type="ECO:0000256" key="2">
    <source>
        <dbReference type="ARBA" id="ARBA00022729"/>
    </source>
</evidence>
<comment type="caution">
    <text evidence="4">The sequence shown here is derived from an EMBL/GenBank/DDBJ whole genome shotgun (WGS) entry which is preliminary data.</text>
</comment>
<feature type="domain" description="NodB homology" evidence="3">
    <location>
        <begin position="74"/>
        <end position="252"/>
    </location>
</feature>
<evidence type="ECO:0000313" key="4">
    <source>
        <dbReference type="EMBL" id="KAB8182862.1"/>
    </source>
</evidence>
<proteinExistence type="predicted"/>
<organism evidence="4 5">
    <name type="scientific">Microbispora catharanthi</name>
    <dbReference type="NCBI Taxonomy" id="1712871"/>
    <lineage>
        <taxon>Bacteria</taxon>
        <taxon>Bacillati</taxon>
        <taxon>Actinomycetota</taxon>
        <taxon>Actinomycetes</taxon>
        <taxon>Streptosporangiales</taxon>
        <taxon>Streptosporangiaceae</taxon>
        <taxon>Microbispora</taxon>
    </lineage>
</organism>
<dbReference type="AlphaFoldDB" id="A0A5N6BQY8"/>
<dbReference type="RefSeq" id="WP_139576705.1">
    <property type="nucleotide sequence ID" value="NZ_VDMA02000012.1"/>
</dbReference>
<evidence type="ECO:0000313" key="5">
    <source>
        <dbReference type="Proteomes" id="UP000313066"/>
    </source>
</evidence>
<dbReference type="PANTHER" id="PTHR34216">
    <property type="match status" value="1"/>
</dbReference>
<accession>A0A5N6BQY8</accession>
<dbReference type="PROSITE" id="PS51677">
    <property type="entry name" value="NODB"/>
    <property type="match status" value="1"/>
</dbReference>
<evidence type="ECO:0000259" key="3">
    <source>
        <dbReference type="PROSITE" id="PS51677"/>
    </source>
</evidence>
<dbReference type="Gene3D" id="3.20.20.370">
    <property type="entry name" value="Glycoside hydrolase/deacetylase"/>
    <property type="match status" value="1"/>
</dbReference>
<dbReference type="EMBL" id="VDMA02000012">
    <property type="protein sequence ID" value="KAB8182862.1"/>
    <property type="molecule type" value="Genomic_DNA"/>
</dbReference>
<reference evidence="4 5" key="1">
    <citation type="submission" date="2019-10" db="EMBL/GenBank/DDBJ databases">
        <title>Nonomuraea sp. nov., isolated from Phyllanthus amarus.</title>
        <authorList>
            <person name="Klykleung N."/>
            <person name="Tanasupawat S."/>
        </authorList>
    </citation>
    <scope>NUCLEOTIDE SEQUENCE [LARGE SCALE GENOMIC DNA]</scope>
    <source>
        <strain evidence="4 5">CR1-09</strain>
    </source>
</reference>
<dbReference type="InterPro" id="IPR002509">
    <property type="entry name" value="NODB_dom"/>
</dbReference>
<dbReference type="InterPro" id="IPR051398">
    <property type="entry name" value="Polysacch_Deacetylase"/>
</dbReference>
<protein>
    <submittedName>
        <fullName evidence="4">Polysaccharide deacetylase family protein</fullName>
    </submittedName>
</protein>
<sequence length="252" mass="27544">MGAPLIADLADPALGSAPGWPLVLYFHHVNALVDHYTALSPDQFRRGLDTVLGTVGPALDPAAVGPGFRPPDHPSVLFTFDDGYRDNLQVAAPLLAEFGVKALLFCVTGELDAADRLSEPERAALPPRRSFLTWEEAERFAGLGHVLSAHTVRHPKLPELGGNEAAEEVTASLRRVRERTGEPVRTFAYPYGLIPERPPVPAGLLAFGTVKSPPASWEHRPLHIRRTYLPSGEVERWAGLATGWREQWFGSQ</sequence>
<gene>
    <name evidence="4" type="ORF">FH610_023050</name>
</gene>
<name>A0A5N6BQY8_9ACTN</name>
<evidence type="ECO:0000256" key="1">
    <source>
        <dbReference type="ARBA" id="ARBA00004613"/>
    </source>
</evidence>
<dbReference type="GO" id="GO:0016810">
    <property type="term" value="F:hydrolase activity, acting on carbon-nitrogen (but not peptide) bonds"/>
    <property type="evidence" value="ECO:0007669"/>
    <property type="project" value="InterPro"/>
</dbReference>
<dbReference type="GO" id="GO:0005975">
    <property type="term" value="P:carbohydrate metabolic process"/>
    <property type="evidence" value="ECO:0007669"/>
    <property type="project" value="InterPro"/>
</dbReference>